<dbReference type="OrthoDB" id="4738706at2759"/>
<comment type="caution">
    <text evidence="2">The sequence shown here is derived from an EMBL/GenBank/DDBJ whole genome shotgun (WGS) entry which is preliminary data.</text>
</comment>
<dbReference type="AlphaFoldDB" id="A0A9P4UI32"/>
<protein>
    <recommendedName>
        <fullName evidence="4">C2H2-type domain-containing protein</fullName>
    </recommendedName>
</protein>
<feature type="compositionally biased region" description="Basic and acidic residues" evidence="1">
    <location>
        <begin position="17"/>
        <end position="28"/>
    </location>
</feature>
<evidence type="ECO:0000256" key="1">
    <source>
        <dbReference type="SAM" id="MobiDB-lite"/>
    </source>
</evidence>
<feature type="compositionally biased region" description="Low complexity" evidence="1">
    <location>
        <begin position="252"/>
        <end position="276"/>
    </location>
</feature>
<evidence type="ECO:0008006" key="4">
    <source>
        <dbReference type="Google" id="ProtNLM"/>
    </source>
</evidence>
<dbReference type="Proteomes" id="UP000799764">
    <property type="component" value="Unassembled WGS sequence"/>
</dbReference>
<dbReference type="EMBL" id="MU001494">
    <property type="protein sequence ID" value="KAF2449872.1"/>
    <property type="molecule type" value="Genomic_DNA"/>
</dbReference>
<accession>A0A9P4UI32</accession>
<organism evidence="2 3">
    <name type="scientific">Karstenula rhodostoma CBS 690.94</name>
    <dbReference type="NCBI Taxonomy" id="1392251"/>
    <lineage>
        <taxon>Eukaryota</taxon>
        <taxon>Fungi</taxon>
        <taxon>Dikarya</taxon>
        <taxon>Ascomycota</taxon>
        <taxon>Pezizomycotina</taxon>
        <taxon>Dothideomycetes</taxon>
        <taxon>Pleosporomycetidae</taxon>
        <taxon>Pleosporales</taxon>
        <taxon>Massarineae</taxon>
        <taxon>Didymosphaeriaceae</taxon>
        <taxon>Karstenula</taxon>
    </lineage>
</organism>
<proteinExistence type="predicted"/>
<feature type="region of interest" description="Disordered" evidence="1">
    <location>
        <begin position="12"/>
        <end position="67"/>
    </location>
</feature>
<reference evidence="2" key="1">
    <citation type="journal article" date="2020" name="Stud. Mycol.">
        <title>101 Dothideomycetes genomes: a test case for predicting lifestyles and emergence of pathogens.</title>
        <authorList>
            <person name="Haridas S."/>
            <person name="Albert R."/>
            <person name="Binder M."/>
            <person name="Bloem J."/>
            <person name="Labutti K."/>
            <person name="Salamov A."/>
            <person name="Andreopoulos B."/>
            <person name="Baker S."/>
            <person name="Barry K."/>
            <person name="Bills G."/>
            <person name="Bluhm B."/>
            <person name="Cannon C."/>
            <person name="Castanera R."/>
            <person name="Culley D."/>
            <person name="Daum C."/>
            <person name="Ezra D."/>
            <person name="Gonzalez J."/>
            <person name="Henrissat B."/>
            <person name="Kuo A."/>
            <person name="Liang C."/>
            <person name="Lipzen A."/>
            <person name="Lutzoni F."/>
            <person name="Magnuson J."/>
            <person name="Mondo S."/>
            <person name="Nolan M."/>
            <person name="Ohm R."/>
            <person name="Pangilinan J."/>
            <person name="Park H.-J."/>
            <person name="Ramirez L."/>
            <person name="Alfaro M."/>
            <person name="Sun H."/>
            <person name="Tritt A."/>
            <person name="Yoshinaga Y."/>
            <person name="Zwiers L.-H."/>
            <person name="Turgeon B."/>
            <person name="Goodwin S."/>
            <person name="Spatafora J."/>
            <person name="Crous P."/>
            <person name="Grigoriev I."/>
        </authorList>
    </citation>
    <scope>NUCLEOTIDE SEQUENCE</scope>
    <source>
        <strain evidence="2">CBS 690.94</strain>
    </source>
</reference>
<dbReference type="Gene3D" id="3.30.160.60">
    <property type="entry name" value="Classic Zinc Finger"/>
    <property type="match status" value="1"/>
</dbReference>
<dbReference type="PANTHER" id="PTHR38166">
    <property type="entry name" value="C2H2-TYPE DOMAIN-CONTAINING PROTEIN-RELATED"/>
    <property type="match status" value="1"/>
</dbReference>
<dbReference type="PANTHER" id="PTHR38166:SF1">
    <property type="entry name" value="C2H2-TYPE DOMAIN-CONTAINING PROTEIN"/>
    <property type="match status" value="1"/>
</dbReference>
<evidence type="ECO:0000313" key="2">
    <source>
        <dbReference type="EMBL" id="KAF2449872.1"/>
    </source>
</evidence>
<feature type="region of interest" description="Disordered" evidence="1">
    <location>
        <begin position="251"/>
        <end position="297"/>
    </location>
</feature>
<sequence>MVMSHYLSFSVSDDELERSTRSSEHSFEYADSIEGIRNDAPLGKGSRKSSDYDQRPRQRRKLNDQNSQFACPFAKHDPLLHRQCFRYNKMDQVSRLKQHLLRVHQVPIHCVRCSQTFSTEDERDTHLRSVSGCIIQPNQVHLGITETQKAQLAQRVSVKRSKEENWYLIYNLDGTQFSEELFAVREFAVREAPIRIAQLASALQHDRRFPPLPPKYKLRIEAFAFAAVKDAFDAVVDQWLRGDVSAVESEKTTLTTPLPPLHSKSSSSTSATIGKSPFDTWQTGSEGEGGKLDHGLPSIVEGPKLWTGLEEPSRLDWLSMVADMGANSWAEFLDTCFDGALQQPPK</sequence>
<gene>
    <name evidence="2" type="ORF">P171DRAFT_480930</name>
</gene>
<evidence type="ECO:0000313" key="3">
    <source>
        <dbReference type="Proteomes" id="UP000799764"/>
    </source>
</evidence>
<keyword evidence="3" id="KW-1185">Reference proteome</keyword>
<name>A0A9P4UI32_9PLEO</name>